<reference evidence="3 4" key="1">
    <citation type="submission" date="2017-11" db="EMBL/GenBank/DDBJ databases">
        <title>De-novo sequencing of pomegranate (Punica granatum L.) genome.</title>
        <authorList>
            <person name="Akparov Z."/>
            <person name="Amiraslanov A."/>
            <person name="Hajiyeva S."/>
            <person name="Abbasov M."/>
            <person name="Kaur K."/>
            <person name="Hamwieh A."/>
            <person name="Solovyev V."/>
            <person name="Salamov A."/>
            <person name="Braich B."/>
            <person name="Kosarev P."/>
            <person name="Mahmoud A."/>
            <person name="Hajiyev E."/>
            <person name="Babayeva S."/>
            <person name="Izzatullayeva V."/>
            <person name="Mammadov A."/>
            <person name="Mammadov A."/>
            <person name="Sharifova S."/>
            <person name="Ojaghi J."/>
            <person name="Eynullazada K."/>
            <person name="Bayramov B."/>
            <person name="Abdulazimova A."/>
            <person name="Shahmuradov I."/>
        </authorList>
    </citation>
    <scope>NUCLEOTIDE SEQUENCE [LARGE SCALE GENOMIC DNA]</scope>
    <source>
        <strain evidence="4">cv. AG2017</strain>
        <tissue evidence="3">Leaf</tissue>
    </source>
</reference>
<feature type="region of interest" description="Disordered" evidence="1">
    <location>
        <begin position="74"/>
        <end position="118"/>
    </location>
</feature>
<feature type="compositionally biased region" description="Polar residues" evidence="1">
    <location>
        <begin position="45"/>
        <end position="54"/>
    </location>
</feature>
<evidence type="ECO:0000313" key="4">
    <source>
        <dbReference type="Proteomes" id="UP000233551"/>
    </source>
</evidence>
<feature type="compositionally biased region" description="Basic and acidic residues" evidence="1">
    <location>
        <begin position="225"/>
        <end position="244"/>
    </location>
</feature>
<organism evidence="3 4">
    <name type="scientific">Punica granatum</name>
    <name type="common">Pomegranate</name>
    <dbReference type="NCBI Taxonomy" id="22663"/>
    <lineage>
        <taxon>Eukaryota</taxon>
        <taxon>Viridiplantae</taxon>
        <taxon>Streptophyta</taxon>
        <taxon>Embryophyta</taxon>
        <taxon>Tracheophyta</taxon>
        <taxon>Spermatophyta</taxon>
        <taxon>Magnoliopsida</taxon>
        <taxon>eudicotyledons</taxon>
        <taxon>Gunneridae</taxon>
        <taxon>Pentapetalae</taxon>
        <taxon>rosids</taxon>
        <taxon>malvids</taxon>
        <taxon>Myrtales</taxon>
        <taxon>Lythraceae</taxon>
        <taxon>Punica</taxon>
    </lineage>
</organism>
<feature type="domain" description="Retroviral polymerase SH3-like" evidence="2">
    <location>
        <begin position="166"/>
        <end position="202"/>
    </location>
</feature>
<feature type="non-terminal residue" evidence="3">
    <location>
        <position position="381"/>
    </location>
</feature>
<evidence type="ECO:0000313" key="3">
    <source>
        <dbReference type="EMBL" id="PKI43275.1"/>
    </source>
</evidence>
<feature type="region of interest" description="Disordered" evidence="1">
    <location>
        <begin position="224"/>
        <end position="244"/>
    </location>
</feature>
<feature type="compositionally biased region" description="Low complexity" evidence="1">
    <location>
        <begin position="322"/>
        <end position="338"/>
    </location>
</feature>
<dbReference type="Proteomes" id="UP000233551">
    <property type="component" value="Unassembled WGS sequence"/>
</dbReference>
<dbReference type="InterPro" id="IPR057670">
    <property type="entry name" value="SH3_retrovirus"/>
</dbReference>
<dbReference type="PANTHER" id="PTHR34222:SF33">
    <property type="entry name" value="RETROTRANSPOSON GAG DOMAIN-CONTAINING PROTEIN"/>
    <property type="match status" value="1"/>
</dbReference>
<keyword evidence="4" id="KW-1185">Reference proteome</keyword>
<dbReference type="Pfam" id="PF25597">
    <property type="entry name" value="SH3_retrovirus"/>
    <property type="match status" value="1"/>
</dbReference>
<evidence type="ECO:0000256" key="1">
    <source>
        <dbReference type="SAM" id="MobiDB-lite"/>
    </source>
</evidence>
<feature type="compositionally biased region" description="Low complexity" evidence="1">
    <location>
        <begin position="298"/>
        <end position="311"/>
    </location>
</feature>
<dbReference type="EMBL" id="PGOL01003064">
    <property type="protein sequence ID" value="PKI43275.1"/>
    <property type="molecule type" value="Genomic_DNA"/>
</dbReference>
<dbReference type="PANTHER" id="PTHR34222">
    <property type="entry name" value="GAG_PRE-INTEGRS DOMAIN-CONTAINING PROTEIN"/>
    <property type="match status" value="1"/>
</dbReference>
<accession>A0A2I0IGZ3</accession>
<feature type="compositionally biased region" description="Polar residues" evidence="1">
    <location>
        <begin position="312"/>
        <end position="321"/>
    </location>
</feature>
<gene>
    <name evidence="3" type="ORF">CRG98_036361</name>
</gene>
<feature type="region of interest" description="Disordered" evidence="1">
    <location>
        <begin position="262"/>
        <end position="359"/>
    </location>
</feature>
<feature type="region of interest" description="Disordered" evidence="1">
    <location>
        <begin position="28"/>
        <end position="57"/>
    </location>
</feature>
<sequence>MDPFPSLNRVYQMIFQDERQRTIARSHESQGLEAAAFAAKGPAESKSTVQQGGNRPQCDFCNQIGHTRSTYYKLHGRPAHSDGQRGSGGWDNQPKPGSSKGWKGTSGKKQYSASGRRPAGALNQANVVQTAQNPNQSFTTLPFSEGQLQRLLSLVGPDEEGETQTGYPYGKKGWRVYDLKTREFFVSRDVIFYEHSFPFQVSDLIEEDDGSPLSLNLEDGALGYNREKKNSGDQHREQPSSSEIEHELAQYIGGPSVGPVVASSPANLAPSGSGRAFLSDPTDMDKVNSDLSEFGPNSSGSSVRSPSRLSGTPTQTSSLLGSMNQPSSSNNSPADSFSLNSPALRRSERIRGPPPFLNDFVCHTAMAESTPVHSSDSPLSS</sequence>
<comment type="caution">
    <text evidence="3">The sequence shown here is derived from an EMBL/GenBank/DDBJ whole genome shotgun (WGS) entry which is preliminary data.</text>
</comment>
<name>A0A2I0IGZ3_PUNGR</name>
<evidence type="ECO:0000259" key="2">
    <source>
        <dbReference type="Pfam" id="PF25597"/>
    </source>
</evidence>
<protein>
    <recommendedName>
        <fullName evidence="2">Retroviral polymerase SH3-like domain-containing protein</fullName>
    </recommendedName>
</protein>
<feature type="compositionally biased region" description="Low complexity" evidence="1">
    <location>
        <begin position="97"/>
        <end position="109"/>
    </location>
</feature>
<proteinExistence type="predicted"/>
<dbReference type="AlphaFoldDB" id="A0A2I0IGZ3"/>